<reference evidence="1 2" key="1">
    <citation type="submission" date="2012-02" db="EMBL/GenBank/DDBJ databases">
        <title>The Genome Sequence of Parabacteroides merdae CL03T12C32.</title>
        <authorList>
            <consortium name="The Broad Institute Genome Sequencing Platform"/>
            <person name="Earl A."/>
            <person name="Ward D."/>
            <person name="Feldgarden M."/>
            <person name="Gevers D."/>
            <person name="Zitomersky N.L."/>
            <person name="Coyne M.J."/>
            <person name="Comstock L.E."/>
            <person name="Young S.K."/>
            <person name="Zeng Q."/>
            <person name="Gargeya S."/>
            <person name="Fitzgerald M."/>
            <person name="Haas B."/>
            <person name="Abouelleil A."/>
            <person name="Alvarado L."/>
            <person name="Arachchi H.M."/>
            <person name="Berlin A."/>
            <person name="Chapman S.B."/>
            <person name="Gearin G."/>
            <person name="Goldberg J."/>
            <person name="Griggs A."/>
            <person name="Gujja S."/>
            <person name="Hansen M."/>
            <person name="Heiman D."/>
            <person name="Howarth C."/>
            <person name="Larimer J."/>
            <person name="Lui A."/>
            <person name="MacDonald P.J.P."/>
            <person name="McCowen C."/>
            <person name="Montmayeur A."/>
            <person name="Murphy C."/>
            <person name="Neiman D."/>
            <person name="Pearson M."/>
            <person name="Priest M."/>
            <person name="Roberts A."/>
            <person name="Saif S."/>
            <person name="Shea T."/>
            <person name="Sisk P."/>
            <person name="Stolte C."/>
            <person name="Sykes S."/>
            <person name="Wortman J."/>
            <person name="Nusbaum C."/>
            <person name="Birren B."/>
        </authorList>
    </citation>
    <scope>NUCLEOTIDE SEQUENCE [LARGE SCALE GENOMIC DNA]</scope>
    <source>
        <strain evidence="1 2">CL03T12C32</strain>
    </source>
</reference>
<dbReference type="EMBL" id="AGZQ01000014">
    <property type="protein sequence ID" value="EKN10708.1"/>
    <property type="molecule type" value="Genomic_DNA"/>
</dbReference>
<accession>K6A4U5</accession>
<evidence type="ECO:0000313" key="2">
    <source>
        <dbReference type="Proteomes" id="UP000006271"/>
    </source>
</evidence>
<protein>
    <submittedName>
        <fullName evidence="1">Uncharacterized protein</fullName>
    </submittedName>
</protein>
<proteinExistence type="predicted"/>
<comment type="caution">
    <text evidence="1">The sequence shown here is derived from an EMBL/GenBank/DDBJ whole genome shotgun (WGS) entry which is preliminary data.</text>
</comment>
<sequence>MCLYFFCIYNTSLIYIDMPSNQFWLFKPIKINKYIESFLIPFWMLFLVS</sequence>
<organism evidence="1 2">
    <name type="scientific">Parabacteroides merdae CL03T12C32</name>
    <dbReference type="NCBI Taxonomy" id="999420"/>
    <lineage>
        <taxon>Bacteria</taxon>
        <taxon>Pseudomonadati</taxon>
        <taxon>Bacteroidota</taxon>
        <taxon>Bacteroidia</taxon>
        <taxon>Bacteroidales</taxon>
        <taxon>Tannerellaceae</taxon>
        <taxon>Parabacteroides</taxon>
    </lineage>
</organism>
<dbReference type="Proteomes" id="UP000006271">
    <property type="component" value="Unassembled WGS sequence"/>
</dbReference>
<gene>
    <name evidence="1" type="ORF">HMPREF1060_02634</name>
</gene>
<name>K6A4U5_9BACT</name>
<evidence type="ECO:0000313" key="1">
    <source>
        <dbReference type="EMBL" id="EKN10708.1"/>
    </source>
</evidence>
<dbReference type="HOGENOM" id="CLU_3138770_0_0_10"/>
<dbReference type="AlphaFoldDB" id="K6A4U5"/>